<sequence>MRVDTALALGDLVHERRTHLGWSQAELAERMGVSRRWVNEFEGGKGTAQLRLAFDALTVLGLVLEANERDR</sequence>
<accession>A0ABU8YAA8</accession>
<dbReference type="SUPFAM" id="SSF47413">
    <property type="entry name" value="lambda repressor-like DNA-binding domains"/>
    <property type="match status" value="1"/>
</dbReference>
<reference evidence="2 3" key="1">
    <citation type="submission" date="2024-03" db="EMBL/GenBank/DDBJ databases">
        <title>Whole genomes of four grape xylem sap localized bacterial endophytes.</title>
        <authorList>
            <person name="Kumar G."/>
            <person name="Savka M.A."/>
        </authorList>
    </citation>
    <scope>NUCLEOTIDE SEQUENCE [LARGE SCALE GENOMIC DNA]</scope>
    <source>
        <strain evidence="2 3">RIT_GXS8</strain>
    </source>
</reference>
<dbReference type="CDD" id="cd00093">
    <property type="entry name" value="HTH_XRE"/>
    <property type="match status" value="1"/>
</dbReference>
<dbReference type="Proteomes" id="UP001370299">
    <property type="component" value="Unassembled WGS sequence"/>
</dbReference>
<dbReference type="InterPro" id="IPR010982">
    <property type="entry name" value="Lambda_DNA-bd_dom_sf"/>
</dbReference>
<evidence type="ECO:0000259" key="1">
    <source>
        <dbReference type="PROSITE" id="PS50943"/>
    </source>
</evidence>
<dbReference type="SMART" id="SM00530">
    <property type="entry name" value="HTH_XRE"/>
    <property type="match status" value="1"/>
</dbReference>
<dbReference type="Pfam" id="PF13560">
    <property type="entry name" value="HTH_31"/>
    <property type="match status" value="1"/>
</dbReference>
<dbReference type="RefSeq" id="WP_148061698.1">
    <property type="nucleotide sequence ID" value="NZ_JBBKAP010000018.1"/>
</dbReference>
<proteinExistence type="predicted"/>
<dbReference type="PROSITE" id="PS50943">
    <property type="entry name" value="HTH_CROC1"/>
    <property type="match status" value="1"/>
</dbReference>
<protein>
    <submittedName>
        <fullName evidence="2">Helix-turn-helix domain-containing protein</fullName>
    </submittedName>
</protein>
<organism evidence="2 3">
    <name type="scientific">Curtobacterium citreum</name>
    <dbReference type="NCBI Taxonomy" id="2036"/>
    <lineage>
        <taxon>Bacteria</taxon>
        <taxon>Bacillati</taxon>
        <taxon>Actinomycetota</taxon>
        <taxon>Actinomycetes</taxon>
        <taxon>Micrococcales</taxon>
        <taxon>Microbacteriaceae</taxon>
        <taxon>Curtobacterium</taxon>
    </lineage>
</organism>
<comment type="caution">
    <text evidence="2">The sequence shown here is derived from an EMBL/GenBank/DDBJ whole genome shotgun (WGS) entry which is preliminary data.</text>
</comment>
<dbReference type="InterPro" id="IPR001387">
    <property type="entry name" value="Cro/C1-type_HTH"/>
</dbReference>
<evidence type="ECO:0000313" key="2">
    <source>
        <dbReference type="EMBL" id="MEK0171765.1"/>
    </source>
</evidence>
<feature type="domain" description="HTH cro/C1-type" evidence="1">
    <location>
        <begin position="13"/>
        <end position="69"/>
    </location>
</feature>
<dbReference type="Gene3D" id="1.10.260.40">
    <property type="entry name" value="lambda repressor-like DNA-binding domains"/>
    <property type="match status" value="1"/>
</dbReference>
<gene>
    <name evidence="2" type="ORF">WMN62_09805</name>
</gene>
<dbReference type="EMBL" id="JBBLYY010000047">
    <property type="protein sequence ID" value="MEK0171765.1"/>
    <property type="molecule type" value="Genomic_DNA"/>
</dbReference>
<keyword evidence="3" id="KW-1185">Reference proteome</keyword>
<evidence type="ECO:0000313" key="3">
    <source>
        <dbReference type="Proteomes" id="UP001370299"/>
    </source>
</evidence>
<name>A0ABU8YAA8_9MICO</name>